<accession>A0ABR7GK05</accession>
<evidence type="ECO:0000313" key="1">
    <source>
        <dbReference type="EMBL" id="MBC5694646.1"/>
    </source>
</evidence>
<protein>
    <submittedName>
        <fullName evidence="1">Uncharacterized protein</fullName>
    </submittedName>
</protein>
<keyword evidence="2" id="KW-1185">Reference proteome</keyword>
<name>A0ABR7GK05_9FIRM</name>
<reference evidence="1 2" key="1">
    <citation type="submission" date="2020-08" db="EMBL/GenBank/DDBJ databases">
        <title>Genome public.</title>
        <authorList>
            <person name="Liu C."/>
            <person name="Sun Q."/>
        </authorList>
    </citation>
    <scope>NUCLEOTIDE SEQUENCE [LARGE SCALE GENOMIC DNA]</scope>
    <source>
        <strain evidence="1 2">M2</strain>
    </source>
</reference>
<dbReference type="Proteomes" id="UP000641741">
    <property type="component" value="Unassembled WGS sequence"/>
</dbReference>
<dbReference type="RefSeq" id="WP_186968933.1">
    <property type="nucleotide sequence ID" value="NZ_JACOPK010000001.1"/>
</dbReference>
<dbReference type="EMBL" id="JACOPK010000001">
    <property type="protein sequence ID" value="MBC5694646.1"/>
    <property type="molecule type" value="Genomic_DNA"/>
</dbReference>
<proteinExistence type="predicted"/>
<sequence length="400" mass="46881">MELFPRKPRTILDELTDLENMMPTYKEELLKVSKFIRRNVWEQVDDGFLLKLLGILNTLYSCSADVIGQDFEVISEYVSQFSKYICGYTPVDISKSSQALLEELWQEQIQKIILKQWTQLDPARRSEFDENEIFRKNLLEIMDDFWDTLTPEAMLAFWHPLKSYPKLIRGRKETRTQAIELAAPSLETIEKYHILNRWTPPRKRYLYLVDANNPSQNPEKVCLEEMRVSNPNQDVTIAQFTVQPDALKDRILDLDYEDITVENIFQQSKIRQISETDKIIQELRSGSSVTEHRIKKKLRQHQQEIRCVAQIFCGQHLLKQICTAIFTPLDDDSDSDDELKERCYKSFHLFAEWCEGKGIAGIRYPSTRMKLIHERGTNIVLFNADSAVADESTFRIIRNT</sequence>
<comment type="caution">
    <text evidence="1">The sequence shown here is derived from an EMBL/GenBank/DDBJ whole genome shotgun (WGS) entry which is preliminary data.</text>
</comment>
<gene>
    <name evidence="1" type="ORF">H8S02_01590</name>
</gene>
<evidence type="ECO:0000313" key="2">
    <source>
        <dbReference type="Proteomes" id="UP000641741"/>
    </source>
</evidence>
<organism evidence="1 2">
    <name type="scientific">Agathobaculum hominis</name>
    <dbReference type="NCBI Taxonomy" id="2763014"/>
    <lineage>
        <taxon>Bacteria</taxon>
        <taxon>Bacillati</taxon>
        <taxon>Bacillota</taxon>
        <taxon>Clostridia</taxon>
        <taxon>Eubacteriales</taxon>
        <taxon>Butyricicoccaceae</taxon>
        <taxon>Agathobaculum</taxon>
    </lineage>
</organism>